<dbReference type="InterPro" id="IPR001680">
    <property type="entry name" value="WD40_rpt"/>
</dbReference>
<evidence type="ECO:0000256" key="3">
    <source>
        <dbReference type="PROSITE-ProRule" id="PRU00221"/>
    </source>
</evidence>
<feature type="domain" description="NB-ARC" evidence="5">
    <location>
        <begin position="80"/>
        <end position="197"/>
    </location>
</feature>
<feature type="repeat" description="WD" evidence="3">
    <location>
        <begin position="637"/>
        <end position="678"/>
    </location>
</feature>
<dbReference type="Gene3D" id="1.10.10.10">
    <property type="entry name" value="Winged helix-like DNA-binding domain superfamily/Winged helix DNA-binding domain"/>
    <property type="match status" value="1"/>
</dbReference>
<feature type="transmembrane region" description="Helical" evidence="4">
    <location>
        <begin position="12"/>
        <end position="30"/>
    </location>
</feature>
<feature type="repeat" description="WD" evidence="3">
    <location>
        <begin position="813"/>
        <end position="845"/>
    </location>
</feature>
<dbReference type="EMBL" id="JBHSBB010000016">
    <property type="protein sequence ID" value="MFC4034682.1"/>
    <property type="molecule type" value="Genomic_DNA"/>
</dbReference>
<feature type="repeat" description="WD" evidence="3">
    <location>
        <begin position="679"/>
        <end position="720"/>
    </location>
</feature>
<dbReference type="PROSITE" id="PS00678">
    <property type="entry name" value="WD_REPEATS_1"/>
    <property type="match status" value="11"/>
</dbReference>
<dbReference type="Gene3D" id="2.130.10.10">
    <property type="entry name" value="YVTN repeat-like/Quinoprotein amine dehydrogenase"/>
    <property type="match status" value="5"/>
</dbReference>
<evidence type="ECO:0000256" key="1">
    <source>
        <dbReference type="ARBA" id="ARBA00022574"/>
    </source>
</evidence>
<dbReference type="InterPro" id="IPR002182">
    <property type="entry name" value="NB-ARC"/>
</dbReference>
<feature type="repeat" description="WD" evidence="3">
    <location>
        <begin position="595"/>
        <end position="636"/>
    </location>
</feature>
<organism evidence="6 7">
    <name type="scientific">Streptomyces polygonati</name>
    <dbReference type="NCBI Taxonomy" id="1617087"/>
    <lineage>
        <taxon>Bacteria</taxon>
        <taxon>Bacillati</taxon>
        <taxon>Actinomycetota</taxon>
        <taxon>Actinomycetes</taxon>
        <taxon>Kitasatosporales</taxon>
        <taxon>Streptomycetaceae</taxon>
        <taxon>Streptomyces</taxon>
    </lineage>
</organism>
<gene>
    <name evidence="6" type="ORF">ACFO3J_24890</name>
</gene>
<dbReference type="SUPFAM" id="SSF50978">
    <property type="entry name" value="WD40 repeat-like"/>
    <property type="match status" value="2"/>
</dbReference>
<evidence type="ECO:0000313" key="7">
    <source>
        <dbReference type="Proteomes" id="UP001595765"/>
    </source>
</evidence>
<keyword evidence="4" id="KW-1133">Transmembrane helix</keyword>
<dbReference type="Pfam" id="PF00931">
    <property type="entry name" value="NB-ARC"/>
    <property type="match status" value="1"/>
</dbReference>
<keyword evidence="2" id="KW-0677">Repeat</keyword>
<dbReference type="InterPro" id="IPR015943">
    <property type="entry name" value="WD40/YVTN_repeat-like_dom_sf"/>
</dbReference>
<protein>
    <submittedName>
        <fullName evidence="6">NB-ARC domain-containing protein</fullName>
    </submittedName>
</protein>
<feature type="repeat" description="WD" evidence="3">
    <location>
        <begin position="846"/>
        <end position="886"/>
    </location>
</feature>
<feature type="repeat" description="WD" evidence="3">
    <location>
        <begin position="553"/>
        <end position="594"/>
    </location>
</feature>
<feature type="repeat" description="WD" evidence="3">
    <location>
        <begin position="970"/>
        <end position="1011"/>
    </location>
</feature>
<keyword evidence="7" id="KW-1185">Reference proteome</keyword>
<accession>A0ABV8HUL1</accession>
<feature type="repeat" description="WD" evidence="3">
    <location>
        <begin position="1012"/>
        <end position="1053"/>
    </location>
</feature>
<name>A0ABV8HUL1_9ACTN</name>
<dbReference type="PANTHER" id="PTHR44019">
    <property type="entry name" value="WD REPEAT-CONTAINING PROTEIN 55"/>
    <property type="match status" value="1"/>
</dbReference>
<keyword evidence="4" id="KW-0812">Transmembrane</keyword>
<dbReference type="Pfam" id="PF00400">
    <property type="entry name" value="WD40"/>
    <property type="match status" value="12"/>
</dbReference>
<keyword evidence="1 3" id="KW-0853">WD repeat</keyword>
<dbReference type="PROSITE" id="PS50082">
    <property type="entry name" value="WD_REPEATS_2"/>
    <property type="match status" value="12"/>
</dbReference>
<comment type="caution">
    <text evidence="6">The sequence shown here is derived from an EMBL/GenBank/DDBJ whole genome shotgun (WGS) entry which is preliminary data.</text>
</comment>
<feature type="repeat" description="WD" evidence="3">
    <location>
        <begin position="721"/>
        <end position="762"/>
    </location>
</feature>
<dbReference type="SMART" id="SM00320">
    <property type="entry name" value="WD40"/>
    <property type="match status" value="13"/>
</dbReference>
<evidence type="ECO:0000256" key="4">
    <source>
        <dbReference type="SAM" id="Phobius"/>
    </source>
</evidence>
<dbReference type="InterPro" id="IPR036388">
    <property type="entry name" value="WH-like_DNA-bd_sf"/>
</dbReference>
<dbReference type="PANTHER" id="PTHR44019:SF8">
    <property type="entry name" value="POC1 CENTRIOLAR PROTEIN HOMOLOG"/>
    <property type="match status" value="1"/>
</dbReference>
<feature type="repeat" description="WD" evidence="3">
    <location>
        <begin position="763"/>
        <end position="804"/>
    </location>
</feature>
<dbReference type="InterPro" id="IPR027417">
    <property type="entry name" value="P-loop_NTPase"/>
</dbReference>
<dbReference type="Proteomes" id="UP001595765">
    <property type="component" value="Unassembled WGS sequence"/>
</dbReference>
<dbReference type="InterPro" id="IPR036322">
    <property type="entry name" value="WD40_repeat_dom_sf"/>
</dbReference>
<dbReference type="PROSITE" id="PS50294">
    <property type="entry name" value="WD_REPEATS_REGION"/>
    <property type="match status" value="11"/>
</dbReference>
<feature type="repeat" description="WD" evidence="3">
    <location>
        <begin position="887"/>
        <end position="927"/>
    </location>
</feature>
<evidence type="ECO:0000313" key="6">
    <source>
        <dbReference type="EMBL" id="MFC4034682.1"/>
    </source>
</evidence>
<sequence>MLDLLRRYPWSAFGGFTVLLLVVGAVVVIFENGAGAGREDPPPPSPPQVPGWVVDRDEADQVVSVVCRGGRRAVGITSTTGLHGAGGFGKTTMSELVWANRRVRRRFRGRIYRTTMGRDVRSPATIAAKVVEATRFITGDDTAFDDPDLAGAHLGRLLDQRPPVLLILDDIWFSEQLAPFLMGGQRCVRLVTTRVPDLLPADATRVLVDQMSPQQARLLLTWQLQQWPGEITEGLLRATGRWPLLLRLAHQAIAEQVHTGADPVVAASGVLEQLRRRGPAAIDPGTAVDLGDPRQRSTAVRAAIEAAAHLLPEGGYERFTELGIFAEDESVPVDLIAALWQATGGLTPQQSRALSAALGRVSLLSLDPQAGGRIQLHDVIRDYLRTRLGQEHLQQVNSVLVDAAAADLPVVQPRSGVNPAVGRAWWQMPDGYLADHLIAHLLAAGRQGQAEAVATDLRWIQWRLDHRATTAPWTDLAAIPTPTARSAARVFASAAHLLAPTTPAHARAAVLRSRLGSHDTWREQAASWNPGQPTLRNRWPLPDLPDPALLRTLTGHTGWVRAVAISPDGTWLATTGDDGAVRIWDAATGRTIAALTGHTDWVLAVAVSPDGTWLATGSQDGTVRIWDAATGQTTAILTGHTDWVRAVAISPDGTWLATGSQDGTVRIWDAATGQTTAILTGHTDWVRAVAICPDGTWLATAGDDGAVRIWDVATGRTTATLTGHTDWVSAVAICPGGTWLATGGRDGAVRIWDVATGRTTATLTGHTGWVRTVAVSPDGTWLATGGDDRTVRIWDSDTGRTTTAPIGNDRRVSAAVSPDGTWLATAGDDGAVRIWDVATGRTTATLTGHTDWVSAVAVSPDGTWLATGGYGAVRIWDVAAGRTISTLTGHTSQVNAVVFSPDGTLLATGGDRTVRIWDVAAGRTISTLTGHISQVNAVAVSPDGTWLATSDDDGAVRIWDVATGRLTSILTEQANWVRAVAVFPDGTCLATAGGDGAVRIWDVAAGRLTSTLTGHRSQVNAVAVSPDGTWLATTDDDGAVRIWDVATGHPATMMRVEGPLTSCCWLPDGSGLVMTGSAGVYLFAFESGTGQTGRGRTP</sequence>
<dbReference type="Gene3D" id="3.40.50.300">
    <property type="entry name" value="P-loop containing nucleotide triphosphate hydrolases"/>
    <property type="match status" value="1"/>
</dbReference>
<feature type="repeat" description="WD" evidence="3">
    <location>
        <begin position="928"/>
        <end position="969"/>
    </location>
</feature>
<dbReference type="PRINTS" id="PR00320">
    <property type="entry name" value="GPROTEINBRPT"/>
</dbReference>
<dbReference type="SUPFAM" id="SSF52540">
    <property type="entry name" value="P-loop containing nucleoside triphosphate hydrolases"/>
    <property type="match status" value="1"/>
</dbReference>
<dbReference type="InterPro" id="IPR020472">
    <property type="entry name" value="WD40_PAC1"/>
</dbReference>
<dbReference type="InterPro" id="IPR050505">
    <property type="entry name" value="WDR55/POC1"/>
</dbReference>
<proteinExistence type="predicted"/>
<evidence type="ECO:0000259" key="5">
    <source>
        <dbReference type="Pfam" id="PF00931"/>
    </source>
</evidence>
<reference evidence="7" key="1">
    <citation type="journal article" date="2019" name="Int. J. Syst. Evol. Microbiol.">
        <title>The Global Catalogue of Microorganisms (GCM) 10K type strain sequencing project: providing services to taxonomists for standard genome sequencing and annotation.</title>
        <authorList>
            <consortium name="The Broad Institute Genomics Platform"/>
            <consortium name="The Broad Institute Genome Sequencing Center for Infectious Disease"/>
            <person name="Wu L."/>
            <person name="Ma J."/>
        </authorList>
    </citation>
    <scope>NUCLEOTIDE SEQUENCE [LARGE SCALE GENOMIC DNA]</scope>
    <source>
        <strain evidence="7">CGMCC 4.7237</strain>
    </source>
</reference>
<dbReference type="InterPro" id="IPR019775">
    <property type="entry name" value="WD40_repeat_CS"/>
</dbReference>
<evidence type="ECO:0000256" key="2">
    <source>
        <dbReference type="ARBA" id="ARBA00022737"/>
    </source>
</evidence>
<keyword evidence="4" id="KW-0472">Membrane</keyword>
<dbReference type="CDD" id="cd00200">
    <property type="entry name" value="WD40"/>
    <property type="match status" value="2"/>
</dbReference>
<dbReference type="RefSeq" id="WP_386433315.1">
    <property type="nucleotide sequence ID" value="NZ_JBHSBB010000016.1"/>
</dbReference>